<evidence type="ECO:0000256" key="1">
    <source>
        <dbReference type="SAM" id="MobiDB-lite"/>
    </source>
</evidence>
<dbReference type="InterPro" id="IPR001036">
    <property type="entry name" value="Acrflvin-R"/>
</dbReference>
<feature type="transmembrane region" description="Helical" evidence="2">
    <location>
        <begin position="954"/>
        <end position="974"/>
    </location>
</feature>
<keyword evidence="2" id="KW-0812">Transmembrane</keyword>
<dbReference type="EMBL" id="OBML01000002">
    <property type="protein sequence ID" value="SOB95964.1"/>
    <property type="molecule type" value="Genomic_DNA"/>
</dbReference>
<feature type="transmembrane region" description="Helical" evidence="2">
    <location>
        <begin position="328"/>
        <end position="350"/>
    </location>
</feature>
<dbReference type="GO" id="GO:0005886">
    <property type="term" value="C:plasma membrane"/>
    <property type="evidence" value="ECO:0007669"/>
    <property type="project" value="TreeGrafter"/>
</dbReference>
<dbReference type="SUPFAM" id="SSF82866">
    <property type="entry name" value="Multidrug efflux transporter AcrB transmembrane domain"/>
    <property type="match status" value="2"/>
</dbReference>
<dbReference type="OrthoDB" id="9798415at2"/>
<feature type="transmembrane region" description="Helical" evidence="2">
    <location>
        <begin position="981"/>
        <end position="1001"/>
    </location>
</feature>
<feature type="transmembrane region" description="Helical" evidence="2">
    <location>
        <begin position="603"/>
        <end position="625"/>
    </location>
</feature>
<evidence type="ECO:0000256" key="2">
    <source>
        <dbReference type="SAM" id="Phobius"/>
    </source>
</evidence>
<feature type="transmembrane region" description="Helical" evidence="2">
    <location>
        <begin position="456"/>
        <end position="479"/>
    </location>
</feature>
<dbReference type="GO" id="GO:0042910">
    <property type="term" value="F:xenobiotic transmembrane transporter activity"/>
    <property type="evidence" value="ECO:0007669"/>
    <property type="project" value="TreeGrafter"/>
</dbReference>
<dbReference type="AlphaFoldDB" id="A0A285RQ09"/>
<proteinExistence type="predicted"/>
<feature type="transmembrane region" description="Helical" evidence="2">
    <location>
        <begin position="357"/>
        <end position="378"/>
    </location>
</feature>
<feature type="transmembrane region" description="Helical" evidence="2">
    <location>
        <begin position="499"/>
        <end position="522"/>
    </location>
</feature>
<sequence length="1217" mass="131320">MISMLETILRRPKTVLTLMVVMVAAGVMAYISVPKEADPDIDIPVFYVSISQQGVSPGDAERLIARPMETALRGLDGLKEITTVSGEGHVGVVLEFNVDFDKDKALADVRDKVDQAKAELPAEADEPTVVETNFALMPTIFVALSGDVPERTLYRHARRLKDEIEAVPTVLSADLSGHREELLEVVIDSMKLESYQVTQQELLTSLSNNNQLVPAGFLDNGQGRFNVKVPGLVESAADVYSLPIKQSGEGVVTLGDIAEIRRTFKDPTSYTRVNGHPAISIDVVKRKGTNIIENNAAVRDVVEAATRDWPETIRVDYILDKSESIFEILGSLESSILTAIFLVMVVIVWALGFKSALLVGISIPASFMVGFLILQSVGMTVNTMVMFGLVLTVGMLVDGAIVMVEYADRKVAEGMDAQEAYIRASKLMFWPITSSTATTLAAFLPMLLWPGVAGEFMSYLPIMVIIVLSASLLTALVFLPVTGAAMSGAISWIGRNAEWLVALLIGAAVAVLFANPAVIGLLPLPKEVFLTIAAIAALAAGVLAYFALKPLIAASRRRAQRAAAEEQEAAKLLSAGEQFDASKIRGATGIYVRLLSFCAGTPFGNVVTLAALVVLSGGILTYFMANSQGVEFFVEEEPNSAIVLVSARGNFSAREALDLALDVEREVIDVKGIKNAVMSVTTGGGGGGGGMMGVQDKPADVIAQINIEFSDYCCRRNWQQIAAEIRERTANLPGIFVETREIEGGPPTGKDLRLQVTSTSYQELTETVAKVRAHVDGMESLRDREDSRPLPGIEWQITIDREQAGRFQAGIGSVGSMVQLVTNGVLIGKFRPDDSEDEVDIRVRLPEAERTLDRFDSLRLQTEAGQVPLSNFIDRAPQQKVTTITRRDGLYAMDVKANVVMTDTITTADGVTRPLTANDKVAELQAWLDTQQWPDTVSFRFRGADEDQKESGEFLMKAMVGSLFLMFIILVTQYNSFYQTFLTLSTVIMSVFGVLLGMALMGQKFSIIMTGTGVVALAGIVVNNAIVLIDTYNRFREDGIEPVEAVLKTSAQRIRPVLLTTITTIAGLVPMMTQLNLDFFNRVIALGSITAVWWVQLSTAVIFGLGFATILTLIVIPTMLALPTVWGATVRRAASSLAHLWYVVRAYLAKKLFGRHLEVPSRAAAAGTAPGAHETPAAPATPASAAFGAPGSATVTSIGPRKDPPRTPPDTLPQAAE</sequence>
<feature type="transmembrane region" description="Helical" evidence="2">
    <location>
        <begin position="528"/>
        <end position="548"/>
    </location>
</feature>
<feature type="transmembrane region" description="Helical" evidence="2">
    <location>
        <begin position="427"/>
        <end position="450"/>
    </location>
</feature>
<dbReference type="SUPFAM" id="SSF82693">
    <property type="entry name" value="Multidrug efflux transporter AcrB pore domain, PN1, PN2, PC1 and PC2 subdomains"/>
    <property type="match status" value="2"/>
</dbReference>
<feature type="transmembrane region" description="Helical" evidence="2">
    <location>
        <begin position="1007"/>
        <end position="1029"/>
    </location>
</feature>
<accession>A0A285RQ09</accession>
<dbReference type="Gene3D" id="1.20.1640.10">
    <property type="entry name" value="Multidrug efflux transporter AcrB transmembrane domain"/>
    <property type="match status" value="3"/>
</dbReference>
<protein>
    <submittedName>
        <fullName evidence="3">Multidrug efflux pump</fullName>
    </submittedName>
</protein>
<dbReference type="Gene3D" id="3.30.70.1320">
    <property type="entry name" value="Multidrug efflux transporter AcrB pore domain like"/>
    <property type="match status" value="1"/>
</dbReference>
<dbReference type="SUPFAM" id="SSF82714">
    <property type="entry name" value="Multidrug efflux transporter AcrB TolC docking domain, DN and DC subdomains"/>
    <property type="match status" value="2"/>
</dbReference>
<feature type="transmembrane region" description="Helical" evidence="2">
    <location>
        <begin position="384"/>
        <end position="406"/>
    </location>
</feature>
<dbReference type="PANTHER" id="PTHR32063:SF0">
    <property type="entry name" value="SWARMING MOTILITY PROTEIN SWRC"/>
    <property type="match status" value="1"/>
</dbReference>
<evidence type="ECO:0000313" key="3">
    <source>
        <dbReference type="EMBL" id="SOB95964.1"/>
    </source>
</evidence>
<dbReference type="PRINTS" id="PR00702">
    <property type="entry name" value="ACRIFLAVINRP"/>
</dbReference>
<dbReference type="STRING" id="538381.GCA_001696535_03428"/>
<feature type="transmembrane region" description="Helical" evidence="2">
    <location>
        <begin position="1097"/>
        <end position="1122"/>
    </location>
</feature>
<dbReference type="RefSeq" id="WP_097173893.1">
    <property type="nucleotide sequence ID" value="NZ_OBML01000002.1"/>
</dbReference>
<keyword evidence="4" id="KW-1185">Reference proteome</keyword>
<feature type="region of interest" description="Disordered" evidence="1">
    <location>
        <begin position="1168"/>
        <end position="1217"/>
    </location>
</feature>
<feature type="compositionally biased region" description="Low complexity" evidence="1">
    <location>
        <begin position="1168"/>
        <end position="1194"/>
    </location>
</feature>
<organism evidence="3 4">
    <name type="scientific">Stappia indica</name>
    <dbReference type="NCBI Taxonomy" id="538381"/>
    <lineage>
        <taxon>Bacteria</taxon>
        <taxon>Pseudomonadati</taxon>
        <taxon>Pseudomonadota</taxon>
        <taxon>Alphaproteobacteria</taxon>
        <taxon>Hyphomicrobiales</taxon>
        <taxon>Stappiaceae</taxon>
        <taxon>Stappia</taxon>
    </lineage>
</organism>
<reference evidence="3 4" key="1">
    <citation type="submission" date="2017-08" db="EMBL/GenBank/DDBJ databases">
        <authorList>
            <person name="de Groot N.N."/>
        </authorList>
    </citation>
    <scope>NUCLEOTIDE SEQUENCE [LARGE SCALE GENOMIC DNA]</scope>
    <source>
        <strain evidence="3 4">USBA 352</strain>
    </source>
</reference>
<gene>
    <name evidence="3" type="ORF">SAMN05421512_10279</name>
</gene>
<evidence type="ECO:0000313" key="4">
    <source>
        <dbReference type="Proteomes" id="UP000219331"/>
    </source>
</evidence>
<keyword evidence="2" id="KW-0472">Membrane</keyword>
<dbReference type="InterPro" id="IPR027463">
    <property type="entry name" value="AcrB_DN_DC_subdom"/>
</dbReference>
<dbReference type="Pfam" id="PF00873">
    <property type="entry name" value="ACR_tran"/>
    <property type="match status" value="2"/>
</dbReference>
<dbReference type="Gene3D" id="3.30.70.1430">
    <property type="entry name" value="Multidrug efflux transporter AcrB pore domain"/>
    <property type="match status" value="1"/>
</dbReference>
<dbReference type="Gene3D" id="3.30.2090.10">
    <property type="entry name" value="Multidrug efflux transporter AcrB TolC docking domain, DN and DC subdomains"/>
    <property type="match status" value="2"/>
</dbReference>
<keyword evidence="2" id="KW-1133">Transmembrane helix</keyword>
<dbReference type="PANTHER" id="PTHR32063">
    <property type="match status" value="1"/>
</dbReference>
<dbReference type="Proteomes" id="UP000219331">
    <property type="component" value="Unassembled WGS sequence"/>
</dbReference>
<name>A0A285RQ09_9HYPH</name>